<dbReference type="VEuPathDB" id="FungiDB:CC1G_02321"/>
<dbReference type="HOGENOM" id="CLU_1034451_0_0_1"/>
<dbReference type="AlphaFoldDB" id="A8N7R4"/>
<dbReference type="InParanoid" id="A8N7R4"/>
<sequence length="269" mass="31581">MSWALRQALTDLLASPHLVDLTIDGWRFPMHLSKYYNLIFASPSLRRVKLRRAFLDIYKHEDEDLKVPPADLEYFELDVDWDVYGPDYPPFPPFPIISSKGLRLRYTVKLSFQEEAVQVYLFRRIEQQLIHSFVPTVNHLELDVRDIYSWNLEHFTNLESLVIRKDPDTLLQAYPRWMVDTIRTLKRKNKLQALELTLTLMDHEGTQLWIQLLESFVGGEFPALKTLHLQLAVSDAWDDSVLRLDLLEAVGINCTYTICLEKNINHMPQ</sequence>
<dbReference type="Proteomes" id="UP000001861">
    <property type="component" value="Unassembled WGS sequence"/>
</dbReference>
<dbReference type="EMBL" id="AACS02000003">
    <property type="protein sequence ID" value="EAU90934.2"/>
    <property type="molecule type" value="Genomic_DNA"/>
</dbReference>
<organism evidence="1 2">
    <name type="scientific">Coprinopsis cinerea (strain Okayama-7 / 130 / ATCC MYA-4618 / FGSC 9003)</name>
    <name type="common">Inky cap fungus</name>
    <name type="synonym">Hormographiella aspergillata</name>
    <dbReference type="NCBI Taxonomy" id="240176"/>
    <lineage>
        <taxon>Eukaryota</taxon>
        <taxon>Fungi</taxon>
        <taxon>Dikarya</taxon>
        <taxon>Basidiomycota</taxon>
        <taxon>Agaricomycotina</taxon>
        <taxon>Agaricomycetes</taxon>
        <taxon>Agaricomycetidae</taxon>
        <taxon>Agaricales</taxon>
        <taxon>Agaricineae</taxon>
        <taxon>Psathyrellaceae</taxon>
        <taxon>Coprinopsis</taxon>
    </lineage>
</organism>
<gene>
    <name evidence="1" type="ORF">CC1G_02321</name>
</gene>
<comment type="caution">
    <text evidence="1">The sequence shown here is derived from an EMBL/GenBank/DDBJ whole genome shotgun (WGS) entry which is preliminary data.</text>
</comment>
<reference evidence="1 2" key="1">
    <citation type="journal article" date="2010" name="Proc. Natl. Acad. Sci. U.S.A.">
        <title>Insights into evolution of multicellular fungi from the assembled chromosomes of the mushroom Coprinopsis cinerea (Coprinus cinereus).</title>
        <authorList>
            <person name="Stajich J.E."/>
            <person name="Wilke S.K."/>
            <person name="Ahren D."/>
            <person name="Au C.H."/>
            <person name="Birren B.W."/>
            <person name="Borodovsky M."/>
            <person name="Burns C."/>
            <person name="Canback B."/>
            <person name="Casselton L.A."/>
            <person name="Cheng C.K."/>
            <person name="Deng J."/>
            <person name="Dietrich F.S."/>
            <person name="Fargo D.C."/>
            <person name="Farman M.L."/>
            <person name="Gathman A.C."/>
            <person name="Goldberg J."/>
            <person name="Guigo R."/>
            <person name="Hoegger P.J."/>
            <person name="Hooker J.B."/>
            <person name="Huggins A."/>
            <person name="James T.Y."/>
            <person name="Kamada T."/>
            <person name="Kilaru S."/>
            <person name="Kodira C."/>
            <person name="Kues U."/>
            <person name="Kupfer D."/>
            <person name="Kwan H.S."/>
            <person name="Lomsadze A."/>
            <person name="Li W."/>
            <person name="Lilly W.W."/>
            <person name="Ma L.J."/>
            <person name="Mackey A.J."/>
            <person name="Manning G."/>
            <person name="Martin F."/>
            <person name="Muraguchi H."/>
            <person name="Natvig D.O."/>
            <person name="Palmerini H."/>
            <person name="Ramesh M.A."/>
            <person name="Rehmeyer C.J."/>
            <person name="Roe B.A."/>
            <person name="Shenoy N."/>
            <person name="Stanke M."/>
            <person name="Ter-Hovhannisyan V."/>
            <person name="Tunlid A."/>
            <person name="Velagapudi R."/>
            <person name="Vision T.J."/>
            <person name="Zeng Q."/>
            <person name="Zolan M.E."/>
            <person name="Pukkila P.J."/>
        </authorList>
    </citation>
    <scope>NUCLEOTIDE SEQUENCE [LARGE SCALE GENOMIC DNA]</scope>
    <source>
        <strain evidence="2">Okayama-7 / 130 / ATCC MYA-4618 / FGSC 9003</strain>
    </source>
</reference>
<accession>A8N7R4</accession>
<dbReference type="KEGG" id="cci:CC1G_02321"/>
<dbReference type="GeneID" id="6007321"/>
<keyword evidence="2" id="KW-1185">Reference proteome</keyword>
<dbReference type="RefSeq" id="XP_001830870.2">
    <property type="nucleotide sequence ID" value="XM_001830818.2"/>
</dbReference>
<evidence type="ECO:0000313" key="2">
    <source>
        <dbReference type="Proteomes" id="UP000001861"/>
    </source>
</evidence>
<evidence type="ECO:0008006" key="3">
    <source>
        <dbReference type="Google" id="ProtNLM"/>
    </source>
</evidence>
<evidence type="ECO:0000313" key="1">
    <source>
        <dbReference type="EMBL" id="EAU90934.2"/>
    </source>
</evidence>
<protein>
    <recommendedName>
        <fullName evidence="3">F-box domain-containing protein</fullName>
    </recommendedName>
</protein>
<proteinExistence type="predicted"/>
<name>A8N7R4_COPC7</name>